<dbReference type="GO" id="GO:0042795">
    <property type="term" value="P:snRNA transcription by RNA polymerase II"/>
    <property type="evidence" value="ECO:0007669"/>
    <property type="project" value="TreeGrafter"/>
</dbReference>
<organism evidence="11 12">
    <name type="scientific">Ancylostoma caninum</name>
    <name type="common">Dog hookworm</name>
    <dbReference type="NCBI Taxonomy" id="29170"/>
    <lineage>
        <taxon>Eukaryota</taxon>
        <taxon>Metazoa</taxon>
        <taxon>Ecdysozoa</taxon>
        <taxon>Nematoda</taxon>
        <taxon>Chromadorea</taxon>
        <taxon>Rhabditida</taxon>
        <taxon>Rhabditina</taxon>
        <taxon>Rhabditomorpha</taxon>
        <taxon>Strongyloidea</taxon>
        <taxon>Ancylostomatidae</taxon>
        <taxon>Ancylostomatinae</taxon>
        <taxon>Ancylostoma</taxon>
    </lineage>
</organism>
<evidence type="ECO:0000313" key="11">
    <source>
        <dbReference type="EMBL" id="RCN53049.1"/>
    </source>
</evidence>
<gene>
    <name evidence="11" type="ORF">ANCCAN_00598</name>
</gene>
<dbReference type="InterPro" id="IPR022042">
    <property type="entry name" value="snRNA-activating_su3"/>
</dbReference>
<comment type="subunit">
    <text evidence="9">Part of the SNAPc complex composed of 5 subunits: SNAPC1, SNAPC2, SNAPC3, SNAPC4 and SNAPC5. SNAPC3 interacts with SNAPC1.</text>
</comment>
<name>A0A368HBQ3_ANCCA</name>
<evidence type="ECO:0000313" key="12">
    <source>
        <dbReference type="Proteomes" id="UP000252519"/>
    </source>
</evidence>
<keyword evidence="12" id="KW-1185">Reference proteome</keyword>
<dbReference type="GO" id="GO:0003681">
    <property type="term" value="F:bent DNA binding"/>
    <property type="evidence" value="ECO:0007669"/>
    <property type="project" value="TreeGrafter"/>
</dbReference>
<dbReference type="PANTHER" id="PTHR13421:SF16">
    <property type="entry name" value="SNRNA-ACTIVATING PROTEIN COMPLEX SUBUNIT 3"/>
    <property type="match status" value="1"/>
</dbReference>
<dbReference type="GO" id="GO:0001006">
    <property type="term" value="F:RNA polymerase III type 3 promoter sequence-specific DNA binding"/>
    <property type="evidence" value="ECO:0007669"/>
    <property type="project" value="TreeGrafter"/>
</dbReference>
<accession>A0A368HBQ3</accession>
<comment type="subcellular location">
    <subcellularLocation>
        <location evidence="1">Nucleus</location>
    </subcellularLocation>
</comment>
<dbReference type="PANTHER" id="PTHR13421">
    <property type="entry name" value="SNRNA-ACTIVATING PROTEIN COMPLEX SUBUNIT 3"/>
    <property type="match status" value="1"/>
</dbReference>
<keyword evidence="4" id="KW-0805">Transcription regulation</keyword>
<evidence type="ECO:0000256" key="8">
    <source>
        <dbReference type="ARBA" id="ARBA00025193"/>
    </source>
</evidence>
<evidence type="ECO:0000256" key="9">
    <source>
        <dbReference type="ARBA" id="ARBA00025958"/>
    </source>
</evidence>
<dbReference type="GO" id="GO:0005634">
    <property type="term" value="C:nucleus"/>
    <property type="evidence" value="ECO:0007669"/>
    <property type="project" value="UniProtKB-SubCell"/>
</dbReference>
<evidence type="ECO:0000256" key="6">
    <source>
        <dbReference type="ARBA" id="ARBA00023163"/>
    </source>
</evidence>
<dbReference type="GO" id="GO:0001046">
    <property type="term" value="F:core promoter sequence-specific DNA binding"/>
    <property type="evidence" value="ECO:0007669"/>
    <property type="project" value="TreeGrafter"/>
</dbReference>
<evidence type="ECO:0000256" key="2">
    <source>
        <dbReference type="ARBA" id="ARBA00010410"/>
    </source>
</evidence>
<sequence length="316" mass="36472">MNAIGPAEGWCAPSVSENDWHFEEYMNRSEHNCEFEGLPDHTRESRHKIWGYNEVKDLGVENAPLQQSAPNEENKAVLKQEKEATCNVPDPHLLPQQDSLQPLHPYSLPFDENNTQQKFPDDIVAEVAIFIGYPRPLEKHEIRLGRLMKVLDRFLVLGSNTLLDLKKAIDCTSDYQVLDDVSDRSVARDDLCKNRFPSSYFFVHDTFYVDLQTKGAKDITAEIRRWASERSIADMKMADMSATKWVVWEHECMPSFTQFLCDPCYKEFNYDVFGKKIFDYKAAPCYDRRNRRAGPVELQSREAYKENVPVNAGAAF</sequence>
<comment type="caution">
    <text evidence="11">The sequence shown here is derived from an EMBL/GenBank/DDBJ whole genome shotgun (WGS) entry which is preliminary data.</text>
</comment>
<comment type="similarity">
    <text evidence="2">Belongs to the SNAPC3/SRD2 family.</text>
</comment>
<dbReference type="STRING" id="29170.A0A368HBQ3"/>
<evidence type="ECO:0000256" key="5">
    <source>
        <dbReference type="ARBA" id="ARBA00023125"/>
    </source>
</evidence>
<evidence type="ECO:0000256" key="10">
    <source>
        <dbReference type="ARBA" id="ARBA00029606"/>
    </source>
</evidence>
<dbReference type="GO" id="GO:0019185">
    <property type="term" value="C:snRNA-activating protein complex"/>
    <property type="evidence" value="ECO:0007669"/>
    <property type="project" value="TreeGrafter"/>
</dbReference>
<dbReference type="AlphaFoldDB" id="A0A368HBQ3"/>
<dbReference type="EMBL" id="JOJR01000003">
    <property type="protein sequence ID" value="RCN53049.1"/>
    <property type="molecule type" value="Genomic_DNA"/>
</dbReference>
<evidence type="ECO:0000256" key="7">
    <source>
        <dbReference type="ARBA" id="ARBA00023242"/>
    </source>
</evidence>
<dbReference type="OrthoDB" id="46583at2759"/>
<dbReference type="Pfam" id="PF12251">
    <property type="entry name" value="SNAPC3"/>
    <property type="match status" value="1"/>
</dbReference>
<dbReference type="Proteomes" id="UP000252519">
    <property type="component" value="Unassembled WGS sequence"/>
</dbReference>
<keyword evidence="7" id="KW-0539">Nucleus</keyword>
<dbReference type="GO" id="GO:0000978">
    <property type="term" value="F:RNA polymerase II cis-regulatory region sequence-specific DNA binding"/>
    <property type="evidence" value="ECO:0007669"/>
    <property type="project" value="TreeGrafter"/>
</dbReference>
<keyword evidence="6" id="KW-0804">Transcription</keyword>
<evidence type="ECO:0000256" key="3">
    <source>
        <dbReference type="ARBA" id="ARBA00013634"/>
    </source>
</evidence>
<protein>
    <recommendedName>
        <fullName evidence="3">snRNA-activating protein complex subunit 3</fullName>
    </recommendedName>
    <alternativeName>
        <fullName evidence="10">Small nuclear RNA-activating complex polypeptide 3</fullName>
    </alternativeName>
</protein>
<proteinExistence type="inferred from homology"/>
<comment type="function">
    <text evidence="8">Part of the SNAPc complex required for the transcription of both RNA polymerase II and III small-nuclear RNA genes. Binds to the proximal sequence element (PSE), a non-TATA-box basal promoter element common to these 2 types of genes. Recruits TBP and BRF2 to the U6 snRNA TATA box.</text>
</comment>
<reference evidence="11 12" key="1">
    <citation type="submission" date="2014-10" db="EMBL/GenBank/DDBJ databases">
        <title>Draft genome of the hookworm Ancylostoma caninum.</title>
        <authorList>
            <person name="Mitreva M."/>
        </authorList>
    </citation>
    <scope>NUCLEOTIDE SEQUENCE [LARGE SCALE GENOMIC DNA]</scope>
    <source>
        <strain evidence="11 12">Baltimore</strain>
    </source>
</reference>
<evidence type="ECO:0000256" key="1">
    <source>
        <dbReference type="ARBA" id="ARBA00004123"/>
    </source>
</evidence>
<evidence type="ECO:0000256" key="4">
    <source>
        <dbReference type="ARBA" id="ARBA00023015"/>
    </source>
</evidence>
<keyword evidence="5" id="KW-0238">DNA-binding</keyword>
<dbReference type="GO" id="GO:0042796">
    <property type="term" value="P:snRNA transcription by RNA polymerase III"/>
    <property type="evidence" value="ECO:0007669"/>
    <property type="project" value="TreeGrafter"/>
</dbReference>